<sequence>MPFCYPLCSSSKGNATYFGTREAGVLIDIGLSARQLFSKLSLASIERNAIRAIFITHEHSDHIKGLPVVAKQLNVPIYGSRKTLEALIEKDMIPAGATVCEIKHKSAEFAGLSVSAFETPHDAAHSLGYRVTLPDGRYVCTCTDLGHMTEEIYDRLKGSELVLLESNYDPQMLEEGPYPSYLKRRIASSHGHLSNEDCANTVASLFADGTTRFLLGHLSEQNNRPELAYFKTISALSKAGAVINEDVSLMVAPPQNCGKVIAL</sequence>
<organism evidence="2 3">
    <name type="scientific">Merdimmobilis hominis</name>
    <dbReference type="NCBI Taxonomy" id="2897707"/>
    <lineage>
        <taxon>Bacteria</taxon>
        <taxon>Bacillati</taxon>
        <taxon>Bacillota</taxon>
        <taxon>Clostridia</taxon>
        <taxon>Eubacteriales</taxon>
        <taxon>Oscillospiraceae</taxon>
        <taxon>Merdimmobilis</taxon>
    </lineage>
</organism>
<reference evidence="2" key="2">
    <citation type="journal article" date="2021" name="Sci. Rep.">
        <title>The distribution of antibiotic resistance genes in chicken gut microbiota commensals.</title>
        <authorList>
            <person name="Juricova H."/>
            <person name="Matiasovicova J."/>
            <person name="Kubasova T."/>
            <person name="Cejkova D."/>
            <person name="Rychlik I."/>
        </authorList>
    </citation>
    <scope>NUCLEOTIDE SEQUENCE</scope>
    <source>
        <strain evidence="2">An559</strain>
    </source>
</reference>
<evidence type="ECO:0000313" key="3">
    <source>
        <dbReference type="Proteomes" id="UP000774750"/>
    </source>
</evidence>
<reference evidence="2" key="1">
    <citation type="submission" date="2020-08" db="EMBL/GenBank/DDBJ databases">
        <authorList>
            <person name="Cejkova D."/>
            <person name="Kubasova T."/>
            <person name="Jahodarova E."/>
            <person name="Rychlik I."/>
        </authorList>
    </citation>
    <scope>NUCLEOTIDE SEQUENCE</scope>
    <source>
        <strain evidence="2">An559</strain>
    </source>
</reference>
<dbReference type="AlphaFoldDB" id="A0A939BE25"/>
<gene>
    <name evidence="2" type="ORF">H6A12_02680</name>
</gene>
<feature type="domain" description="Metallo-beta-lactamase" evidence="1">
    <location>
        <begin position="12"/>
        <end position="190"/>
    </location>
</feature>
<dbReference type="Gene3D" id="3.60.15.10">
    <property type="entry name" value="Ribonuclease Z/Hydroxyacylglutathione hydrolase-like"/>
    <property type="match status" value="1"/>
</dbReference>
<dbReference type="SUPFAM" id="SSF56281">
    <property type="entry name" value="Metallo-hydrolase/oxidoreductase"/>
    <property type="match status" value="1"/>
</dbReference>
<proteinExistence type="predicted"/>
<comment type="caution">
    <text evidence="2">The sequence shown here is derived from an EMBL/GenBank/DDBJ whole genome shotgun (WGS) entry which is preliminary data.</text>
</comment>
<dbReference type="Pfam" id="PF12706">
    <property type="entry name" value="Lactamase_B_2"/>
    <property type="match status" value="1"/>
</dbReference>
<protein>
    <submittedName>
        <fullName evidence="2">MBL fold metallo-hydrolase</fullName>
    </submittedName>
</protein>
<evidence type="ECO:0000259" key="1">
    <source>
        <dbReference type="SMART" id="SM00849"/>
    </source>
</evidence>
<dbReference type="SMART" id="SM00849">
    <property type="entry name" value="Lactamase_B"/>
    <property type="match status" value="1"/>
</dbReference>
<dbReference type="EMBL" id="JACJKY010000003">
    <property type="protein sequence ID" value="MBM6920068.1"/>
    <property type="molecule type" value="Genomic_DNA"/>
</dbReference>
<dbReference type="PANTHER" id="PTHR47619:SF1">
    <property type="entry name" value="EXODEOXYRIBONUCLEASE WALJ"/>
    <property type="match status" value="1"/>
</dbReference>
<dbReference type="Proteomes" id="UP000774750">
    <property type="component" value="Unassembled WGS sequence"/>
</dbReference>
<dbReference type="InterPro" id="IPR001279">
    <property type="entry name" value="Metallo-B-lactamas"/>
</dbReference>
<dbReference type="RefSeq" id="WP_204444516.1">
    <property type="nucleotide sequence ID" value="NZ_JACJKY010000003.1"/>
</dbReference>
<dbReference type="PANTHER" id="PTHR47619">
    <property type="entry name" value="METALLO-HYDROLASE YYCJ-RELATED"/>
    <property type="match status" value="1"/>
</dbReference>
<evidence type="ECO:0000313" key="2">
    <source>
        <dbReference type="EMBL" id="MBM6920068.1"/>
    </source>
</evidence>
<dbReference type="InterPro" id="IPR052533">
    <property type="entry name" value="WalJ/YycJ-like"/>
</dbReference>
<dbReference type="InterPro" id="IPR036866">
    <property type="entry name" value="RibonucZ/Hydroxyglut_hydro"/>
</dbReference>
<keyword evidence="3" id="KW-1185">Reference proteome</keyword>
<accession>A0A939BE25</accession>
<name>A0A939BE25_9FIRM</name>